<protein>
    <submittedName>
        <fullName evidence="4">Integrase</fullName>
    </submittedName>
</protein>
<evidence type="ECO:0000256" key="1">
    <source>
        <dbReference type="ARBA" id="ARBA00022908"/>
    </source>
</evidence>
<dbReference type="InterPro" id="IPR002104">
    <property type="entry name" value="Integrase_catalytic"/>
</dbReference>
<dbReference type="Gene3D" id="1.10.443.10">
    <property type="entry name" value="Intergrase catalytic core"/>
    <property type="match status" value="1"/>
</dbReference>
<organism evidence="4 5">
    <name type="scientific">Methylocystis echinoides</name>
    <dbReference type="NCBI Taxonomy" id="29468"/>
    <lineage>
        <taxon>Bacteria</taxon>
        <taxon>Pseudomonadati</taxon>
        <taxon>Pseudomonadota</taxon>
        <taxon>Alphaproteobacteria</taxon>
        <taxon>Hyphomicrobiales</taxon>
        <taxon>Methylocystaceae</taxon>
        <taxon>Methylocystis</taxon>
    </lineage>
</organism>
<dbReference type="InterPro" id="IPR050090">
    <property type="entry name" value="Tyrosine_recombinase_XerCD"/>
</dbReference>
<feature type="domain" description="Tyr recombinase" evidence="3">
    <location>
        <begin position="102"/>
        <end position="297"/>
    </location>
</feature>
<reference evidence="4" key="1">
    <citation type="journal article" date="2023" name="Int. J. Syst. Evol. Microbiol.">
        <title>Methylocystis iwaonis sp. nov., a type II methane-oxidizing bacterium from surface soil of a rice paddy field in Japan, and emended description of the genus Methylocystis (ex Whittenbury et al. 1970) Bowman et al. 1993.</title>
        <authorList>
            <person name="Kaise H."/>
            <person name="Sawadogo J.B."/>
            <person name="Alam M.S."/>
            <person name="Ueno C."/>
            <person name="Dianou D."/>
            <person name="Shinjo R."/>
            <person name="Asakawa S."/>
        </authorList>
    </citation>
    <scope>NUCLEOTIDE SEQUENCE</scope>
    <source>
        <strain evidence="4">LMG27198</strain>
    </source>
</reference>
<evidence type="ECO:0000256" key="2">
    <source>
        <dbReference type="ARBA" id="ARBA00023172"/>
    </source>
</evidence>
<dbReference type="GO" id="GO:0003677">
    <property type="term" value="F:DNA binding"/>
    <property type="evidence" value="ECO:0007669"/>
    <property type="project" value="InterPro"/>
</dbReference>
<dbReference type="InterPro" id="IPR013762">
    <property type="entry name" value="Integrase-like_cat_sf"/>
</dbReference>
<dbReference type="GO" id="GO:0006310">
    <property type="term" value="P:DNA recombination"/>
    <property type="evidence" value="ECO:0007669"/>
    <property type="project" value="UniProtKB-KW"/>
</dbReference>
<dbReference type="EMBL" id="BSEC01000001">
    <property type="protein sequence ID" value="GLI92359.1"/>
    <property type="molecule type" value="Genomic_DNA"/>
</dbReference>
<name>A0A9W6GSY8_9HYPH</name>
<gene>
    <name evidence="4" type="ORF">LMG27198_13510</name>
</gene>
<dbReference type="GO" id="GO:0015074">
    <property type="term" value="P:DNA integration"/>
    <property type="evidence" value="ECO:0007669"/>
    <property type="project" value="UniProtKB-KW"/>
</dbReference>
<dbReference type="RefSeq" id="WP_281801530.1">
    <property type="nucleotide sequence ID" value="NZ_BSEC01000001.1"/>
</dbReference>
<proteinExistence type="predicted"/>
<evidence type="ECO:0000313" key="4">
    <source>
        <dbReference type="EMBL" id="GLI92359.1"/>
    </source>
</evidence>
<accession>A0A9W6GSY8</accession>
<dbReference type="CDD" id="cd00796">
    <property type="entry name" value="INT_Rci_Hp1_C"/>
    <property type="match status" value="1"/>
</dbReference>
<dbReference type="InterPro" id="IPR011010">
    <property type="entry name" value="DNA_brk_join_enz"/>
</dbReference>
<comment type="caution">
    <text evidence="4">The sequence shown here is derived from an EMBL/GenBank/DDBJ whole genome shotgun (WGS) entry which is preliminary data.</text>
</comment>
<evidence type="ECO:0000259" key="3">
    <source>
        <dbReference type="PROSITE" id="PS51898"/>
    </source>
</evidence>
<dbReference type="Proteomes" id="UP001144323">
    <property type="component" value="Unassembled WGS sequence"/>
</dbReference>
<dbReference type="SUPFAM" id="SSF56349">
    <property type="entry name" value="DNA breaking-rejoining enzymes"/>
    <property type="match status" value="1"/>
</dbReference>
<sequence length="302" mass="33668">MLSIYLDDHVATPEVVAKRTATGSIARLNEFFGGMKLAEVTEQSCAAYVAWRIKVGKTRNGSEPGGGARRDLQTLKAAINLHAKKGYHLAVVAVSMPAAGLARQLWLERDELAKLLWVCHRTREIQEGVETKKRPLAHLVRVLLLGVYTGSRPGAIFNAAWIDQLRPSHVDLERGVFHRHASGRAETNKRQPTVRMPTRLVSHLRRSRAADAGKNQPYVVQFDGMPVKNVKTALTRACELAGIRRITVYTLRHTCAAWLVSKGVSTRMVAEYLGASEQMIIKHYTHLSPDYQKHVTDALGRR</sequence>
<dbReference type="PROSITE" id="PS51898">
    <property type="entry name" value="TYR_RECOMBINASE"/>
    <property type="match status" value="1"/>
</dbReference>
<keyword evidence="2" id="KW-0233">DNA recombination</keyword>
<keyword evidence="1" id="KW-0229">DNA integration</keyword>
<dbReference type="PANTHER" id="PTHR30349:SF88">
    <property type="entry name" value="BLL1584 PROTEIN"/>
    <property type="match status" value="1"/>
</dbReference>
<dbReference type="Pfam" id="PF00589">
    <property type="entry name" value="Phage_integrase"/>
    <property type="match status" value="1"/>
</dbReference>
<dbReference type="AlphaFoldDB" id="A0A9W6GSY8"/>
<dbReference type="PANTHER" id="PTHR30349">
    <property type="entry name" value="PHAGE INTEGRASE-RELATED"/>
    <property type="match status" value="1"/>
</dbReference>
<evidence type="ECO:0000313" key="5">
    <source>
        <dbReference type="Proteomes" id="UP001144323"/>
    </source>
</evidence>
<keyword evidence="5" id="KW-1185">Reference proteome</keyword>